<evidence type="ECO:0000313" key="1">
    <source>
        <dbReference type="EMBL" id="MBY8821643.1"/>
    </source>
</evidence>
<dbReference type="Proteomes" id="UP000706039">
    <property type="component" value="Unassembled WGS sequence"/>
</dbReference>
<organism evidence="1 2">
    <name type="scientific">Sphingomonas colocasiae</name>
    <dbReference type="NCBI Taxonomy" id="1848973"/>
    <lineage>
        <taxon>Bacteria</taxon>
        <taxon>Pseudomonadati</taxon>
        <taxon>Pseudomonadota</taxon>
        <taxon>Alphaproteobacteria</taxon>
        <taxon>Sphingomonadales</taxon>
        <taxon>Sphingomonadaceae</taxon>
        <taxon>Sphingomonas</taxon>
    </lineage>
</organism>
<dbReference type="EMBL" id="JAINVV010000003">
    <property type="protein sequence ID" value="MBY8821643.1"/>
    <property type="molecule type" value="Genomic_DNA"/>
</dbReference>
<proteinExistence type="predicted"/>
<comment type="caution">
    <text evidence="1">The sequence shown here is derived from an EMBL/GenBank/DDBJ whole genome shotgun (WGS) entry which is preliminary data.</text>
</comment>
<protein>
    <submittedName>
        <fullName evidence="1">Homogentisate 1,2-dioxygenase</fullName>
    </submittedName>
</protein>
<evidence type="ECO:0000313" key="2">
    <source>
        <dbReference type="Proteomes" id="UP000706039"/>
    </source>
</evidence>
<keyword evidence="2" id="KW-1185">Reference proteome</keyword>
<accession>A0ABS7PK74</accession>
<gene>
    <name evidence="1" type="ORF">K7G82_05020</name>
</gene>
<name>A0ABS7PK74_9SPHN</name>
<sequence>MAQKAEPSCPADAAPLPAELAGWTGRAGLAAAVDPAALDAAMLAIGKGVDLSLQPTPSVRYALRPENPGGSVSHGGLVGFAVDRAGTYRVAIGSAAWIDVVRAGTVAVSVAHGRGPACSGIRKMVDFALEPGLYVLQIAGNGGPSLPVMIARLP</sequence>
<reference evidence="1 2" key="1">
    <citation type="submission" date="2021-08" db="EMBL/GenBank/DDBJ databases">
        <authorList>
            <person name="Tuo L."/>
        </authorList>
    </citation>
    <scope>NUCLEOTIDE SEQUENCE [LARGE SCALE GENOMIC DNA]</scope>
    <source>
        <strain evidence="1 2">JCM 31229</strain>
    </source>
</reference>